<keyword evidence="1" id="KW-1133">Transmembrane helix</keyword>
<dbReference type="EMBL" id="JACVEL010000001">
    <property type="protein sequence ID" value="MBC9811090.1"/>
    <property type="molecule type" value="Genomic_DNA"/>
</dbReference>
<feature type="transmembrane region" description="Helical" evidence="1">
    <location>
        <begin position="60"/>
        <end position="78"/>
    </location>
</feature>
<accession>A0A8J6PD75</accession>
<reference evidence="2" key="1">
    <citation type="submission" date="2020-09" db="EMBL/GenBank/DDBJ databases">
        <title>Taishania pollutisoli gen. nov., sp. nov., Isolated from Tetrabromobisphenol A-Contaminated Soil.</title>
        <authorList>
            <person name="Chen Q."/>
        </authorList>
    </citation>
    <scope>NUCLEOTIDE SEQUENCE</scope>
    <source>
        <strain evidence="2">CZZ-1</strain>
    </source>
</reference>
<feature type="transmembrane region" description="Helical" evidence="1">
    <location>
        <begin position="24"/>
        <end position="40"/>
    </location>
</feature>
<evidence type="ECO:0000256" key="1">
    <source>
        <dbReference type="SAM" id="Phobius"/>
    </source>
</evidence>
<sequence>MLIGQDYPKIEFELFGLNLVEPNAFIGDLIIFLVALYYYFKVKKQELNGSDDFLKNWRLFYLWFGISFLCGGFGHVLYNYTGVMGKTPSWFLGLLAPYFIEQAMLSIYPNVSRRKLFRQISTIKLVVFALLELVILCVFDISDAPEKGLLLPTLSTTAGLFICLGILGFYYQRKLHPSFKYLWYAMIVLILSAIPQAMKINIHQYWDRNDVSHIFLLLALVLYYQTIRHYRCSSL</sequence>
<dbReference type="Pfam" id="PF22285">
    <property type="entry name" value="DUF6962"/>
    <property type="match status" value="1"/>
</dbReference>
<keyword evidence="1" id="KW-0812">Transmembrane</keyword>
<keyword evidence="1" id="KW-0472">Membrane</keyword>
<protein>
    <submittedName>
        <fullName evidence="2">Uncharacterized protein</fullName>
    </submittedName>
</protein>
<dbReference type="InterPro" id="IPR054235">
    <property type="entry name" value="DUF6962"/>
</dbReference>
<name>A0A8J6PD75_9FLAO</name>
<gene>
    <name evidence="2" type="ORF">H9Y05_01265</name>
</gene>
<feature type="transmembrane region" description="Helical" evidence="1">
    <location>
        <begin position="210"/>
        <end position="227"/>
    </location>
</feature>
<feature type="transmembrane region" description="Helical" evidence="1">
    <location>
        <begin position="181"/>
        <end position="198"/>
    </location>
</feature>
<evidence type="ECO:0000313" key="3">
    <source>
        <dbReference type="Proteomes" id="UP000652681"/>
    </source>
</evidence>
<feature type="transmembrane region" description="Helical" evidence="1">
    <location>
        <begin position="90"/>
        <end position="111"/>
    </location>
</feature>
<dbReference type="RefSeq" id="WP_216713282.1">
    <property type="nucleotide sequence ID" value="NZ_JACVEL010000001.1"/>
</dbReference>
<dbReference type="AlphaFoldDB" id="A0A8J6PD75"/>
<keyword evidence="3" id="KW-1185">Reference proteome</keyword>
<feature type="transmembrane region" description="Helical" evidence="1">
    <location>
        <begin position="148"/>
        <end position="169"/>
    </location>
</feature>
<dbReference type="Proteomes" id="UP000652681">
    <property type="component" value="Unassembled WGS sequence"/>
</dbReference>
<feature type="transmembrane region" description="Helical" evidence="1">
    <location>
        <begin position="123"/>
        <end position="142"/>
    </location>
</feature>
<evidence type="ECO:0000313" key="2">
    <source>
        <dbReference type="EMBL" id="MBC9811090.1"/>
    </source>
</evidence>
<organism evidence="2 3">
    <name type="scientific">Taishania pollutisoli</name>
    <dbReference type="NCBI Taxonomy" id="2766479"/>
    <lineage>
        <taxon>Bacteria</taxon>
        <taxon>Pseudomonadati</taxon>
        <taxon>Bacteroidota</taxon>
        <taxon>Flavobacteriia</taxon>
        <taxon>Flavobacteriales</taxon>
        <taxon>Crocinitomicaceae</taxon>
        <taxon>Taishania</taxon>
    </lineage>
</organism>
<comment type="caution">
    <text evidence="2">The sequence shown here is derived from an EMBL/GenBank/DDBJ whole genome shotgun (WGS) entry which is preliminary data.</text>
</comment>
<proteinExistence type="predicted"/>